<evidence type="ECO:0000259" key="3">
    <source>
        <dbReference type="PROSITE" id="PS50097"/>
    </source>
</evidence>
<gene>
    <name evidence="4" type="ORF">NE237_010886</name>
</gene>
<organism evidence="4 5">
    <name type="scientific">Protea cynaroides</name>
    <dbReference type="NCBI Taxonomy" id="273540"/>
    <lineage>
        <taxon>Eukaryota</taxon>
        <taxon>Viridiplantae</taxon>
        <taxon>Streptophyta</taxon>
        <taxon>Embryophyta</taxon>
        <taxon>Tracheophyta</taxon>
        <taxon>Spermatophyta</taxon>
        <taxon>Magnoliopsida</taxon>
        <taxon>Proteales</taxon>
        <taxon>Proteaceae</taxon>
        <taxon>Protea</taxon>
    </lineage>
</organism>
<dbReference type="PROSITE" id="PS50097">
    <property type="entry name" value="BTB"/>
    <property type="match status" value="1"/>
</dbReference>
<dbReference type="SUPFAM" id="SSF52047">
    <property type="entry name" value="RNI-like"/>
    <property type="match status" value="3"/>
</dbReference>
<protein>
    <recommendedName>
        <fullName evidence="3">BTB domain-containing protein</fullName>
    </recommendedName>
</protein>
<dbReference type="SMART" id="SM00875">
    <property type="entry name" value="BACK"/>
    <property type="match status" value="1"/>
</dbReference>
<dbReference type="SMART" id="SM00367">
    <property type="entry name" value="LRR_CC"/>
    <property type="match status" value="8"/>
</dbReference>
<sequence length="967" mass="108491">MASTSIDDLVVIELRDPLSTQPEVWQKEIIISTTEVQGWNLPLILSCQIVKVQANRNRLIQESSYFRGLLGGSFRESCLDRISIDWNLETVINVLKFMHGCQLDLTSKNFVPFLEGALFFGVESLLLECRTWFSKTTSTRGLQSLQITLDAIVQIWNFGLENAIDFTAEICTDYLAQNFMWAMSCSSFLDVPFDLLSSCVEHPHLTVDSERNLCEALLVWLASNAESCKHPDNTENHYVDILKKVRVSLLPLWFAAGKRRDCYFFKLADESSNAMLNLLKDPSTTLTCILREGKFQNLRIRITEFTEKVDLSGCPQITSAFLLLALCSYRMEPLLQSVEQSFNELQQLDGDKYCISRCLGQNLSFEAVHVVDISNCTGMHFEAAIELFHKLFPSLRTLKASYCLKFRMSTLYHLVQKCPLVDEVDLTVDVSPAMPMQVSTISANIESFRDLGGASYRVLRDELSFSSITKLTLKGRSDINDMDLQRISSFFASLSHLNIKGCTSVTDVGISKLICKCKELLSLVVSDTRFGRNSILSLCSSFPSDGFPVVHCEQKNPTSLAFKLQKLNIGGCKSVDEASLLQLLSHTHLLKSLCMRSTVLADDALYNFLGSSLERLDVSDTMVSGASLVHIIRRNPSLRLFKAKGCRNLCHCGSRQEEGELTSEVLPYHGCSSGEDLYFELGRRCMLEEVAFGWGFSPFSLKYLGLAIKSLRAITAGLGASFGHHSLTLLPETCPMLESVVLYFQVISDIIVKSLVESLKHLNVLGLCYCLGDLTSLSFQFSMPNLRKLRLERVTPWMKNDDLFILTQSCPNLIQLSLSGCKHLNSESQRIISNGWPGLISIHLEDCGEVTVNSVSSLFDCKAIEDLSLRHNGCGIQRNFIVDAASKMPMLRKLAVDLCDANEGGFDSPSCADRCSLSIITIARCKQWRCPFNFQYLDVCRMPLHKETIILEWNSKELRTTVVKERV</sequence>
<keyword evidence="5" id="KW-1185">Reference proteome</keyword>
<dbReference type="Gene3D" id="3.30.710.10">
    <property type="entry name" value="Potassium Channel Kv1.1, Chain A"/>
    <property type="match status" value="1"/>
</dbReference>
<comment type="function">
    <text evidence="1">May act as a substrate-specific adapter of an E3 ubiquitin-protein ligase complex (CUL3-RBX1-BTB) which mediates the ubiquitination and subsequent proteasomal degradation of target proteins.</text>
</comment>
<dbReference type="OrthoDB" id="775260at2759"/>
<comment type="caution">
    <text evidence="4">The sequence shown here is derived from an EMBL/GenBank/DDBJ whole genome shotgun (WGS) entry which is preliminary data.</text>
</comment>
<name>A0A9Q0L1G8_9MAGN</name>
<evidence type="ECO:0000256" key="2">
    <source>
        <dbReference type="ARBA" id="ARBA00004906"/>
    </source>
</evidence>
<dbReference type="Gene3D" id="3.80.10.10">
    <property type="entry name" value="Ribonuclease Inhibitor"/>
    <property type="match status" value="3"/>
</dbReference>
<dbReference type="InterPro" id="IPR000210">
    <property type="entry name" value="BTB/POZ_dom"/>
</dbReference>
<dbReference type="InterPro" id="IPR032675">
    <property type="entry name" value="LRR_dom_sf"/>
</dbReference>
<reference evidence="4" key="1">
    <citation type="journal article" date="2023" name="Plant J.">
        <title>The genome of the king protea, Protea cynaroides.</title>
        <authorList>
            <person name="Chang J."/>
            <person name="Duong T.A."/>
            <person name="Schoeman C."/>
            <person name="Ma X."/>
            <person name="Roodt D."/>
            <person name="Barker N."/>
            <person name="Li Z."/>
            <person name="Van de Peer Y."/>
            <person name="Mizrachi E."/>
        </authorList>
    </citation>
    <scope>NUCLEOTIDE SEQUENCE</scope>
    <source>
        <tissue evidence="4">Young leaves</tissue>
    </source>
</reference>
<dbReference type="PANTHER" id="PTHR13318">
    <property type="entry name" value="PARTNER OF PAIRED, ISOFORM B-RELATED"/>
    <property type="match status" value="1"/>
</dbReference>
<dbReference type="Pfam" id="PF07707">
    <property type="entry name" value="BACK"/>
    <property type="match status" value="1"/>
</dbReference>
<dbReference type="Proteomes" id="UP001141806">
    <property type="component" value="Unassembled WGS sequence"/>
</dbReference>
<dbReference type="Pfam" id="PF00651">
    <property type="entry name" value="BTB"/>
    <property type="match status" value="1"/>
</dbReference>
<dbReference type="InterPro" id="IPR011705">
    <property type="entry name" value="BACK"/>
</dbReference>
<feature type="domain" description="BTB" evidence="3">
    <location>
        <begin position="39"/>
        <end position="107"/>
    </location>
</feature>
<dbReference type="GO" id="GO:0031146">
    <property type="term" value="P:SCF-dependent proteasomal ubiquitin-dependent protein catabolic process"/>
    <property type="evidence" value="ECO:0007669"/>
    <property type="project" value="TreeGrafter"/>
</dbReference>
<dbReference type="InterPro" id="IPR011333">
    <property type="entry name" value="SKP1/BTB/POZ_sf"/>
</dbReference>
<evidence type="ECO:0000313" key="5">
    <source>
        <dbReference type="Proteomes" id="UP001141806"/>
    </source>
</evidence>
<dbReference type="EMBL" id="JAMYWD010000002">
    <property type="protein sequence ID" value="KAJ4980106.1"/>
    <property type="molecule type" value="Genomic_DNA"/>
</dbReference>
<evidence type="ECO:0000256" key="1">
    <source>
        <dbReference type="ARBA" id="ARBA00002668"/>
    </source>
</evidence>
<accession>A0A9Q0L1G8</accession>
<proteinExistence type="predicted"/>
<dbReference type="AlphaFoldDB" id="A0A9Q0L1G8"/>
<comment type="pathway">
    <text evidence="2">Protein modification; protein ubiquitination.</text>
</comment>
<dbReference type="SUPFAM" id="SSF54695">
    <property type="entry name" value="POZ domain"/>
    <property type="match status" value="1"/>
</dbReference>
<evidence type="ECO:0000313" key="4">
    <source>
        <dbReference type="EMBL" id="KAJ4980106.1"/>
    </source>
</evidence>
<dbReference type="PANTHER" id="PTHR13318:SF71">
    <property type="entry name" value="BTB_POZ DOMAIN-CONTAINING PROTEIN FBL11"/>
    <property type="match status" value="1"/>
</dbReference>
<dbReference type="Gene3D" id="1.25.40.420">
    <property type="match status" value="1"/>
</dbReference>
<dbReference type="GO" id="GO:0019005">
    <property type="term" value="C:SCF ubiquitin ligase complex"/>
    <property type="evidence" value="ECO:0007669"/>
    <property type="project" value="TreeGrafter"/>
</dbReference>
<dbReference type="InterPro" id="IPR006553">
    <property type="entry name" value="Leu-rich_rpt_Cys-con_subtyp"/>
</dbReference>
<dbReference type="SMART" id="SM00225">
    <property type="entry name" value="BTB"/>
    <property type="match status" value="1"/>
</dbReference>